<reference evidence="2" key="2">
    <citation type="submission" date="2023-06" db="EMBL/GenBank/DDBJ databases">
        <authorList>
            <consortium name="Lawrence Berkeley National Laboratory"/>
            <person name="Haridas S."/>
            <person name="Hensen N."/>
            <person name="Bonometti L."/>
            <person name="Westerberg I."/>
            <person name="Brannstrom I.O."/>
            <person name="Guillou S."/>
            <person name="Cros-Aarteil S."/>
            <person name="Calhoun S."/>
            <person name="Kuo A."/>
            <person name="Mondo S."/>
            <person name="Pangilinan J."/>
            <person name="Riley R."/>
            <person name="Labutti K."/>
            <person name="Andreopoulos B."/>
            <person name="Lipzen A."/>
            <person name="Chen C."/>
            <person name="Yanf M."/>
            <person name="Daum C."/>
            <person name="Ng V."/>
            <person name="Clum A."/>
            <person name="Steindorff A."/>
            <person name="Ohm R."/>
            <person name="Martin F."/>
            <person name="Silar P."/>
            <person name="Natvig D."/>
            <person name="Lalanne C."/>
            <person name="Gautier V."/>
            <person name="Ament-Velasquez S.L."/>
            <person name="Kruys A."/>
            <person name="Hutchinson M.I."/>
            <person name="Powell A.J."/>
            <person name="Barry K."/>
            <person name="Miller A.N."/>
            <person name="Grigoriev I.V."/>
            <person name="Debuchy R."/>
            <person name="Gladieux P."/>
            <person name="Thoren M.H."/>
            <person name="Johannesson H."/>
        </authorList>
    </citation>
    <scope>NUCLEOTIDE SEQUENCE</scope>
    <source>
        <strain evidence="2">CBS 958.72</strain>
    </source>
</reference>
<comment type="caution">
    <text evidence="2">The sequence shown here is derived from an EMBL/GenBank/DDBJ whole genome shotgun (WGS) entry which is preliminary data.</text>
</comment>
<feature type="compositionally biased region" description="Polar residues" evidence="1">
    <location>
        <begin position="18"/>
        <end position="40"/>
    </location>
</feature>
<feature type="region of interest" description="Disordered" evidence="1">
    <location>
        <begin position="16"/>
        <end position="40"/>
    </location>
</feature>
<sequence>MDLSLPPVAIGTPAIATASETATAGPTTPASDSTSTHTTPLHQAAAYSEIYVGPTCHVQTAENRFGSHILEDLKSYVFDDPYANNGMDLDDDDEEEDEDDDEEDDDEDDDTDTPVSWGAPTTNSPQHHQQQGFPRVARLRCNLTALSQRYNLYFAAYQDKIYVYQPKKAPQILPPPSLILNPRQTKAAKLIGGALDRHFPHQMNSIMVGNLGIHEVVLFAYDDGDVGAYYTHTIARYIRAISEQHRGRRGSMTFRPAVPKECFHANVGLSAWGLAIHEQSRLIAVSSNRHEVHVFAFAINTPPGRGKPTPRRESESPLVDDSPKVPSGQTALELEKHLKERTRTWRIVLPLGPNGHNIPTISFADDEFGNADKVIAVDVDGNTWFLDIWKIGAFPVLYPSTPLRGFPTQRYSGWGVLVLSDSHFKPTKNLREALGLPPNEIIVGRSAPAPETITWLDTTCSLWYVKEFAPRLDDFFRNRNWNLYHKTHAGISKGEDFPQGSRVHPAGLLDEDDNDDDDDDDDDNIIDPWEDASESESDSFARDESFPRISSDRRWNHLSTFPGPEGSQLKDIGNTVQLARAIVPGLGQTPPLDGSMPKFMDFISTSALRQSKTRPVRYWKTEFSPHMTKNLTILRTTGTDIELQPFNPMGTGVMCKNVLGHHNHHRRRVEPYDLARINSERACMVQHVPELNLVVVGSRNGRVALLTLTKSVRRVDASTLRYGFRVDRVLPRKADEDRRLRPWCALHGIAMSPVPEPRAKGVELFARGGGRRSSVLPAAQYRLILHYMDHTILMYDIARRADDEDLLIF</sequence>
<organism evidence="2 3">
    <name type="scientific">Lasiosphaeria ovina</name>
    <dbReference type="NCBI Taxonomy" id="92902"/>
    <lineage>
        <taxon>Eukaryota</taxon>
        <taxon>Fungi</taxon>
        <taxon>Dikarya</taxon>
        <taxon>Ascomycota</taxon>
        <taxon>Pezizomycotina</taxon>
        <taxon>Sordariomycetes</taxon>
        <taxon>Sordariomycetidae</taxon>
        <taxon>Sordariales</taxon>
        <taxon>Lasiosphaeriaceae</taxon>
        <taxon>Lasiosphaeria</taxon>
    </lineage>
</organism>
<dbReference type="Pfam" id="PF08728">
    <property type="entry name" value="CRT10"/>
    <property type="match status" value="1"/>
</dbReference>
<feature type="compositionally biased region" description="Polar residues" evidence="1">
    <location>
        <begin position="119"/>
        <end position="132"/>
    </location>
</feature>
<feature type="compositionally biased region" description="Acidic residues" evidence="1">
    <location>
        <begin position="88"/>
        <end position="112"/>
    </location>
</feature>
<keyword evidence="3" id="KW-1185">Reference proteome</keyword>
<protein>
    <recommendedName>
        <fullName evidence="4">Pyridine nucleotide-disulfide oxidoreductase family protein</fullName>
    </recommendedName>
</protein>
<feature type="region of interest" description="Disordered" evidence="1">
    <location>
        <begin position="303"/>
        <end position="326"/>
    </location>
</feature>
<feature type="compositionally biased region" description="Acidic residues" evidence="1">
    <location>
        <begin position="509"/>
        <end position="537"/>
    </location>
</feature>
<feature type="region of interest" description="Disordered" evidence="1">
    <location>
        <begin position="492"/>
        <end position="546"/>
    </location>
</feature>
<dbReference type="InterPro" id="IPR014839">
    <property type="entry name" value="Crt10"/>
</dbReference>
<dbReference type="Proteomes" id="UP001287356">
    <property type="component" value="Unassembled WGS sequence"/>
</dbReference>
<feature type="region of interest" description="Disordered" evidence="1">
    <location>
        <begin position="80"/>
        <end position="133"/>
    </location>
</feature>
<dbReference type="AlphaFoldDB" id="A0AAE0TX59"/>
<evidence type="ECO:0008006" key="4">
    <source>
        <dbReference type="Google" id="ProtNLM"/>
    </source>
</evidence>
<evidence type="ECO:0000256" key="1">
    <source>
        <dbReference type="SAM" id="MobiDB-lite"/>
    </source>
</evidence>
<proteinExistence type="predicted"/>
<gene>
    <name evidence="2" type="ORF">B0T24DRAFT_516448</name>
</gene>
<dbReference type="EMBL" id="JAULSN010000001">
    <property type="protein sequence ID" value="KAK3382839.1"/>
    <property type="molecule type" value="Genomic_DNA"/>
</dbReference>
<evidence type="ECO:0000313" key="3">
    <source>
        <dbReference type="Proteomes" id="UP001287356"/>
    </source>
</evidence>
<evidence type="ECO:0000313" key="2">
    <source>
        <dbReference type="EMBL" id="KAK3382839.1"/>
    </source>
</evidence>
<name>A0AAE0TX59_9PEZI</name>
<accession>A0AAE0TX59</accession>
<reference evidence="2" key="1">
    <citation type="journal article" date="2023" name="Mol. Phylogenet. Evol.">
        <title>Genome-scale phylogeny and comparative genomics of the fungal order Sordariales.</title>
        <authorList>
            <person name="Hensen N."/>
            <person name="Bonometti L."/>
            <person name="Westerberg I."/>
            <person name="Brannstrom I.O."/>
            <person name="Guillou S."/>
            <person name="Cros-Aarteil S."/>
            <person name="Calhoun S."/>
            <person name="Haridas S."/>
            <person name="Kuo A."/>
            <person name="Mondo S."/>
            <person name="Pangilinan J."/>
            <person name="Riley R."/>
            <person name="LaButti K."/>
            <person name="Andreopoulos B."/>
            <person name="Lipzen A."/>
            <person name="Chen C."/>
            <person name="Yan M."/>
            <person name="Daum C."/>
            <person name="Ng V."/>
            <person name="Clum A."/>
            <person name="Steindorff A."/>
            <person name="Ohm R.A."/>
            <person name="Martin F."/>
            <person name="Silar P."/>
            <person name="Natvig D.O."/>
            <person name="Lalanne C."/>
            <person name="Gautier V."/>
            <person name="Ament-Velasquez S.L."/>
            <person name="Kruys A."/>
            <person name="Hutchinson M.I."/>
            <person name="Powell A.J."/>
            <person name="Barry K."/>
            <person name="Miller A.N."/>
            <person name="Grigoriev I.V."/>
            <person name="Debuchy R."/>
            <person name="Gladieux P."/>
            <person name="Hiltunen Thoren M."/>
            <person name="Johannesson H."/>
        </authorList>
    </citation>
    <scope>NUCLEOTIDE SEQUENCE</scope>
    <source>
        <strain evidence="2">CBS 958.72</strain>
    </source>
</reference>